<dbReference type="Gene3D" id="3.20.20.370">
    <property type="entry name" value="Glycoside hydrolase/deacetylase"/>
    <property type="match status" value="1"/>
</dbReference>
<dbReference type="EMBL" id="JAEKNR010000049">
    <property type="protein sequence ID" value="MBJ7597258.1"/>
    <property type="molecule type" value="Genomic_DNA"/>
</dbReference>
<evidence type="ECO:0000313" key="2">
    <source>
        <dbReference type="Proteomes" id="UP000612893"/>
    </source>
</evidence>
<accession>A0A934N7T3</accession>
<dbReference type="Pfam" id="PF03746">
    <property type="entry name" value="LamB_YcsF"/>
    <property type="match status" value="1"/>
</dbReference>
<comment type="caution">
    <text evidence="1">The sequence shown here is derived from an EMBL/GenBank/DDBJ whole genome shotgun (WGS) entry which is preliminary data.</text>
</comment>
<protein>
    <submittedName>
        <fullName evidence="1">LamB/YcsF family protein</fullName>
    </submittedName>
</protein>
<evidence type="ECO:0000313" key="1">
    <source>
        <dbReference type="EMBL" id="MBJ7597258.1"/>
    </source>
</evidence>
<dbReference type="Proteomes" id="UP000612893">
    <property type="component" value="Unassembled WGS sequence"/>
</dbReference>
<sequence>MNLNSDLGEGAGHDEEILPFIDSANVGCGVHAGSVTETIETARRCRELGVEVGAHPSFDDRENYGRREIDLPPDDLEALVRFQVAGLAAVAKLGYLKAHGGLYHYCQSRPEAAERLARVAGEFGIGVMGQPGYAILEACRKLGVRGYREGFADRAYLPDGRLAPRSQSGSVLEPDQAAEQALRLIRSGEYDTICLHGDSPGAPATARRIREALDEAGIRTASLGT</sequence>
<dbReference type="InterPro" id="IPR011330">
    <property type="entry name" value="Glyco_hydro/deAcase_b/a-brl"/>
</dbReference>
<organism evidence="1 2">
    <name type="scientific">Candidatus Nephthysia bennettiae</name>
    <dbReference type="NCBI Taxonomy" id="3127016"/>
    <lineage>
        <taxon>Bacteria</taxon>
        <taxon>Bacillati</taxon>
        <taxon>Candidatus Dormiibacterota</taxon>
        <taxon>Candidatus Dormibacteria</taxon>
        <taxon>Candidatus Dormibacterales</taxon>
        <taxon>Candidatus Dormibacteraceae</taxon>
        <taxon>Candidatus Nephthysia</taxon>
    </lineage>
</organism>
<dbReference type="SUPFAM" id="SSF88713">
    <property type="entry name" value="Glycoside hydrolase/deacetylase"/>
    <property type="match status" value="1"/>
</dbReference>
<gene>
    <name evidence="1" type="ORF">JF922_04115</name>
</gene>
<keyword evidence="2" id="KW-1185">Reference proteome</keyword>
<name>A0A934N7T3_9BACT</name>
<dbReference type="CDD" id="cd10787">
    <property type="entry name" value="LamB_YcsF_like"/>
    <property type="match status" value="1"/>
</dbReference>
<dbReference type="PANTHER" id="PTHR30292">
    <property type="entry name" value="UNCHARACTERIZED PROTEIN YBGL-RELATED"/>
    <property type="match status" value="1"/>
</dbReference>
<dbReference type="RefSeq" id="WP_338199335.1">
    <property type="nucleotide sequence ID" value="NZ_JAEKNR010000049.1"/>
</dbReference>
<reference evidence="1" key="1">
    <citation type="submission" date="2020-10" db="EMBL/GenBank/DDBJ databases">
        <title>Ca. Dormibacterota MAGs.</title>
        <authorList>
            <person name="Montgomery K."/>
        </authorList>
    </citation>
    <scope>NUCLEOTIDE SEQUENCE [LARGE SCALE GENOMIC DNA]</scope>
    <source>
        <strain evidence="1">SC8812_S17_10</strain>
    </source>
</reference>
<dbReference type="PANTHER" id="PTHR30292:SF0">
    <property type="entry name" value="5-OXOPROLINASE SUBUNIT A"/>
    <property type="match status" value="1"/>
</dbReference>
<dbReference type="InterPro" id="IPR005501">
    <property type="entry name" value="LamB/YcsF/PxpA-like"/>
</dbReference>
<proteinExistence type="predicted"/>
<dbReference type="AlphaFoldDB" id="A0A934N7T3"/>